<dbReference type="InterPro" id="IPR015943">
    <property type="entry name" value="WD40/YVTN_repeat-like_dom_sf"/>
</dbReference>
<feature type="modified residue" description="4-aspartylphosphate" evidence="7">
    <location>
        <position position="1162"/>
    </location>
</feature>
<name>A0A7X0NKX4_9GAMM</name>
<feature type="region of interest" description="Disordered" evidence="8">
    <location>
        <begin position="1081"/>
        <end position="1102"/>
    </location>
</feature>
<dbReference type="SUPFAM" id="SSF46689">
    <property type="entry name" value="Homeodomain-like"/>
    <property type="match status" value="1"/>
</dbReference>
<dbReference type="InterPro" id="IPR003594">
    <property type="entry name" value="HATPase_dom"/>
</dbReference>
<feature type="signal peptide" evidence="10">
    <location>
        <begin position="1"/>
        <end position="25"/>
    </location>
</feature>
<dbReference type="InterPro" id="IPR036097">
    <property type="entry name" value="HisK_dim/P_sf"/>
</dbReference>
<proteinExistence type="predicted"/>
<dbReference type="CDD" id="cd17574">
    <property type="entry name" value="REC_OmpR"/>
    <property type="match status" value="1"/>
</dbReference>
<keyword evidence="3 7" id="KW-0597">Phosphoprotein</keyword>
<dbReference type="SUPFAM" id="SSF55874">
    <property type="entry name" value="ATPase domain of HSP90 chaperone/DNA topoisomerase II/histidine kinase"/>
    <property type="match status" value="1"/>
</dbReference>
<dbReference type="PROSITE" id="PS50110">
    <property type="entry name" value="RESPONSE_REGULATORY"/>
    <property type="match status" value="1"/>
</dbReference>
<sequence length="1358" mass="154375">MKLVVHQLVLFLYILCLFCSNNGNANNLVIAPVNDPALKDLLIRTMFVDKQKRIYIGTDSGLYRYTNKNLVKLDDRFAINAHAFNGAISSIHELGNRYLAINAFLSDVIYFDRIKDGYVKAPYNLNQINTFLHTEKISSSQWLWNTTSELFLYSSKVNKNSLLLATPQDERIINFKLNNANSSVYVLTQKGLYYSKSIELPLNLIFKTHSDSFYGLFLTNNLLHLISTKSHLTFKETELISSIDVAFCSKEQFKRIKAQTRAHMFNNPIFYTVSSNHIMALSECGAYKYDLLNHKLESLLLPQKNNLAQWIKGVGYTKALPTILETNIGLFLINEKAEISALKDKTSASLGGSTFSVVKVTDDQYLIADGTPGLKIASTRLNKFNNLHKSDLVRLTGGHSLRDIIKINNNTIWLGSQTNGLIKIVKHQDTWQTDKQFLTKVHIRSLYKDKNILWVATEGSGLYQINLTDDTINKIYSPENIQGLLSFLPIDNEQLLIGTTNGVLIYHRKDMKLVKKIPVIEGAVWGMAQNNKGEIWLGSQLATEGLFKLDRDFTISETYTYSADLYNSAIMDITIDDYQQPAIATWGGGLLYRMKGRNEFSQLNANDGLLNDTIQSVTKISENQYWLSTEKGLANVTLCQLTECNNEVKTYTTNDGLATNLFDLNSAHLNPDGTLIYGGFYGLTWFKPKTDIIHNTVLPSEHHVNSLIVDGKKVTNKITTNNNIPKLNLTSDTQQINITFHSDDYVNQNNKKYRYRINNSNWATTLKPEISLSALTYGKYLLEAGSSNSDGLWAENNLKLMIIISPPIWLSLYAKIIYIVLFILSIIALFKRRSTKLIRQNTLLESKVQEKTKLLSKAIAEKEHMFESSSHELQTPLTLILNYLDLLPKKELSIKYANYISIVESQSQRLRYLVKNMLLNADPASSNNQCELTNIRSSITTLIEHHKVQANKSNITLNFHSDVREDVFANLVVDSEHIIFGNLIDNAIKYSPNGSIVTITLYLKDNNLVFCISDQGPGFKDLNKICYKYYRESKHIEGTGLGLWNVKEYINKNQGTLSITNNFELGCKIILSLPLSCQQPQTETTEQTPQKQKSYQLNSTTPSNTSKKVYNVLLVEDDTNLTILFKETLAKQYCVTFCCNGNQALEYLQQTKGDLPDIIVSDVMMPIMNGFDLCKHVKQSNDFKHIPFLLLTAKSDNSSLYKGLSLGADDYLNKPFKMSNLQLKINNIITTKEAQKQLQLNYVTTKENIEIIDNNQDKFIIQIKESLKANQQNSSYSIAELADAHNMSTSTLRRKLKQYFDQTFTEILKKSRMNKAKKLLMTDKQIQIIAEECGYTNTSYFNKHFKEEFNLSPKAFRK</sequence>
<dbReference type="SUPFAM" id="SSF47384">
    <property type="entry name" value="Homodimeric domain of signal transducing histidine kinase"/>
    <property type="match status" value="1"/>
</dbReference>
<dbReference type="SMART" id="SM00388">
    <property type="entry name" value="HisKA"/>
    <property type="match status" value="1"/>
</dbReference>
<keyword evidence="15" id="KW-1185">Reference proteome</keyword>
<keyword evidence="6" id="KW-0804">Transcription</keyword>
<evidence type="ECO:0000259" key="13">
    <source>
        <dbReference type="PROSITE" id="PS50110"/>
    </source>
</evidence>
<keyword evidence="10" id="KW-0732">Signal</keyword>
<evidence type="ECO:0000256" key="3">
    <source>
        <dbReference type="ARBA" id="ARBA00022553"/>
    </source>
</evidence>
<keyword evidence="9" id="KW-0812">Transmembrane</keyword>
<dbReference type="EMBL" id="JACHHU010000054">
    <property type="protein sequence ID" value="MBB6545166.1"/>
    <property type="molecule type" value="Genomic_DNA"/>
</dbReference>
<dbReference type="PANTHER" id="PTHR43547:SF2">
    <property type="entry name" value="HYBRID SIGNAL TRANSDUCTION HISTIDINE KINASE C"/>
    <property type="match status" value="1"/>
</dbReference>
<evidence type="ECO:0000256" key="8">
    <source>
        <dbReference type="SAM" id="MobiDB-lite"/>
    </source>
</evidence>
<feature type="domain" description="HTH araC/xylS-type" evidence="11">
    <location>
        <begin position="1257"/>
        <end position="1358"/>
    </location>
</feature>
<evidence type="ECO:0000256" key="7">
    <source>
        <dbReference type="PROSITE-ProRule" id="PRU00169"/>
    </source>
</evidence>
<feature type="domain" description="Histidine kinase" evidence="12">
    <location>
        <begin position="868"/>
        <end position="1077"/>
    </location>
</feature>
<evidence type="ECO:0000313" key="15">
    <source>
        <dbReference type="Proteomes" id="UP000537141"/>
    </source>
</evidence>
<gene>
    <name evidence="14" type="ORF">HNQ55_003709</name>
</gene>
<evidence type="ECO:0000256" key="1">
    <source>
        <dbReference type="ARBA" id="ARBA00000085"/>
    </source>
</evidence>
<reference evidence="14 15" key="1">
    <citation type="submission" date="2020-08" db="EMBL/GenBank/DDBJ databases">
        <title>Genomic Encyclopedia of Type Strains, Phase IV (KMG-IV): sequencing the most valuable type-strain genomes for metagenomic binning, comparative biology and taxonomic classification.</title>
        <authorList>
            <person name="Goeker M."/>
        </authorList>
    </citation>
    <scope>NUCLEOTIDE SEQUENCE [LARGE SCALE GENOMIC DNA]</scope>
    <source>
        <strain evidence="14 15">DSM 26287</strain>
    </source>
</reference>
<dbReference type="GO" id="GO:0000155">
    <property type="term" value="F:phosphorelay sensor kinase activity"/>
    <property type="evidence" value="ECO:0007669"/>
    <property type="project" value="InterPro"/>
</dbReference>
<dbReference type="InterPro" id="IPR018062">
    <property type="entry name" value="HTH_AraC-typ_CS"/>
</dbReference>
<dbReference type="Pfam" id="PF00072">
    <property type="entry name" value="Response_reg"/>
    <property type="match status" value="1"/>
</dbReference>
<dbReference type="Pfam" id="PF12833">
    <property type="entry name" value="HTH_18"/>
    <property type="match status" value="1"/>
</dbReference>
<feature type="compositionally biased region" description="Low complexity" evidence="8">
    <location>
        <begin position="1081"/>
        <end position="1093"/>
    </location>
</feature>
<evidence type="ECO:0000256" key="9">
    <source>
        <dbReference type="SAM" id="Phobius"/>
    </source>
</evidence>
<dbReference type="Gene3D" id="2.130.10.10">
    <property type="entry name" value="YVTN repeat-like/Quinoprotein amine dehydrogenase"/>
    <property type="match status" value="3"/>
</dbReference>
<dbReference type="Gene3D" id="3.30.565.10">
    <property type="entry name" value="Histidine kinase-like ATPase, C-terminal domain"/>
    <property type="match status" value="1"/>
</dbReference>
<dbReference type="PROSITE" id="PS50109">
    <property type="entry name" value="HIS_KIN"/>
    <property type="match status" value="1"/>
</dbReference>
<dbReference type="PROSITE" id="PS01124">
    <property type="entry name" value="HTH_ARAC_FAMILY_2"/>
    <property type="match status" value="1"/>
</dbReference>
<dbReference type="PROSITE" id="PS00041">
    <property type="entry name" value="HTH_ARAC_FAMILY_1"/>
    <property type="match status" value="1"/>
</dbReference>
<dbReference type="RefSeq" id="WP_184426901.1">
    <property type="nucleotide sequence ID" value="NZ_AP027362.1"/>
</dbReference>
<dbReference type="PANTHER" id="PTHR43547">
    <property type="entry name" value="TWO-COMPONENT HISTIDINE KINASE"/>
    <property type="match status" value="1"/>
</dbReference>
<comment type="caution">
    <text evidence="14">The sequence shown here is derived from an EMBL/GenBank/DDBJ whole genome shotgun (WGS) entry which is preliminary data.</text>
</comment>
<dbReference type="InterPro" id="IPR001789">
    <property type="entry name" value="Sig_transdc_resp-reg_receiver"/>
</dbReference>
<evidence type="ECO:0000313" key="14">
    <source>
        <dbReference type="EMBL" id="MBB6545166.1"/>
    </source>
</evidence>
<dbReference type="InterPro" id="IPR003661">
    <property type="entry name" value="HisK_dim/P_dom"/>
</dbReference>
<evidence type="ECO:0000256" key="2">
    <source>
        <dbReference type="ARBA" id="ARBA00012438"/>
    </source>
</evidence>
<evidence type="ECO:0000259" key="11">
    <source>
        <dbReference type="PROSITE" id="PS01124"/>
    </source>
</evidence>
<protein>
    <recommendedName>
        <fullName evidence="2">histidine kinase</fullName>
        <ecNumber evidence="2">2.7.13.3</ecNumber>
    </recommendedName>
</protein>
<dbReference type="GO" id="GO:0003700">
    <property type="term" value="F:DNA-binding transcription factor activity"/>
    <property type="evidence" value="ECO:0007669"/>
    <property type="project" value="InterPro"/>
</dbReference>
<dbReference type="InterPro" id="IPR011006">
    <property type="entry name" value="CheY-like_superfamily"/>
</dbReference>
<dbReference type="SMART" id="SM00448">
    <property type="entry name" value="REC"/>
    <property type="match status" value="1"/>
</dbReference>
<dbReference type="EC" id="2.7.13.3" evidence="2"/>
<dbReference type="InterPro" id="IPR009057">
    <property type="entry name" value="Homeodomain-like_sf"/>
</dbReference>
<dbReference type="InterPro" id="IPR018060">
    <property type="entry name" value="HTH_AraC"/>
</dbReference>
<keyword evidence="9" id="KW-0472">Membrane</keyword>
<dbReference type="SUPFAM" id="SSF101898">
    <property type="entry name" value="NHL repeat"/>
    <property type="match status" value="1"/>
</dbReference>
<dbReference type="Gene3D" id="1.10.287.130">
    <property type="match status" value="1"/>
</dbReference>
<evidence type="ECO:0000256" key="5">
    <source>
        <dbReference type="ARBA" id="ARBA00023125"/>
    </source>
</evidence>
<keyword evidence="5 14" id="KW-0238">DNA-binding</keyword>
<dbReference type="GO" id="GO:0043565">
    <property type="term" value="F:sequence-specific DNA binding"/>
    <property type="evidence" value="ECO:0007669"/>
    <property type="project" value="InterPro"/>
</dbReference>
<dbReference type="Gene3D" id="3.40.50.2300">
    <property type="match status" value="1"/>
</dbReference>
<evidence type="ECO:0000259" key="12">
    <source>
        <dbReference type="PROSITE" id="PS50109"/>
    </source>
</evidence>
<evidence type="ECO:0000256" key="4">
    <source>
        <dbReference type="ARBA" id="ARBA00023015"/>
    </source>
</evidence>
<feature type="chain" id="PRO_5030864299" description="histidine kinase" evidence="10">
    <location>
        <begin position="26"/>
        <end position="1358"/>
    </location>
</feature>
<dbReference type="CDD" id="cd00082">
    <property type="entry name" value="HisKA"/>
    <property type="match status" value="1"/>
</dbReference>
<dbReference type="Pfam" id="PF00512">
    <property type="entry name" value="HisKA"/>
    <property type="match status" value="1"/>
</dbReference>
<dbReference type="Pfam" id="PF02518">
    <property type="entry name" value="HATPase_c"/>
    <property type="match status" value="1"/>
</dbReference>
<dbReference type="SUPFAM" id="SSF52172">
    <property type="entry name" value="CheY-like"/>
    <property type="match status" value="1"/>
</dbReference>
<comment type="catalytic activity">
    <reaction evidence="1">
        <text>ATP + protein L-histidine = ADP + protein N-phospho-L-histidine.</text>
        <dbReference type="EC" id="2.7.13.3"/>
    </reaction>
</comment>
<keyword evidence="9" id="KW-1133">Transmembrane helix</keyword>
<dbReference type="InterPro" id="IPR013783">
    <property type="entry name" value="Ig-like_fold"/>
</dbReference>
<keyword evidence="14" id="KW-0418">Kinase</keyword>
<dbReference type="InterPro" id="IPR005467">
    <property type="entry name" value="His_kinase_dom"/>
</dbReference>
<dbReference type="InterPro" id="IPR036890">
    <property type="entry name" value="HATPase_C_sf"/>
</dbReference>
<organism evidence="14 15">
    <name type="scientific">Thalassotalea piscium</name>
    <dbReference type="NCBI Taxonomy" id="1230533"/>
    <lineage>
        <taxon>Bacteria</taxon>
        <taxon>Pseudomonadati</taxon>
        <taxon>Pseudomonadota</taxon>
        <taxon>Gammaproteobacteria</taxon>
        <taxon>Alteromonadales</taxon>
        <taxon>Colwelliaceae</taxon>
        <taxon>Thalassotalea</taxon>
    </lineage>
</organism>
<dbReference type="SMART" id="SM00387">
    <property type="entry name" value="HATPase_c"/>
    <property type="match status" value="1"/>
</dbReference>
<dbReference type="CDD" id="cd00075">
    <property type="entry name" value="HATPase"/>
    <property type="match status" value="1"/>
</dbReference>
<dbReference type="Gene3D" id="2.60.40.10">
    <property type="entry name" value="Immunoglobulins"/>
    <property type="match status" value="1"/>
</dbReference>
<evidence type="ECO:0000256" key="6">
    <source>
        <dbReference type="ARBA" id="ARBA00023163"/>
    </source>
</evidence>
<accession>A0A7X0NKX4</accession>
<keyword evidence="4" id="KW-0805">Transcription regulation</keyword>
<dbReference type="SMART" id="SM00342">
    <property type="entry name" value="HTH_ARAC"/>
    <property type="match status" value="1"/>
</dbReference>
<feature type="domain" description="Response regulatory" evidence="13">
    <location>
        <begin position="1111"/>
        <end position="1229"/>
    </location>
</feature>
<dbReference type="Proteomes" id="UP000537141">
    <property type="component" value="Unassembled WGS sequence"/>
</dbReference>
<feature type="transmembrane region" description="Helical" evidence="9">
    <location>
        <begin position="808"/>
        <end position="830"/>
    </location>
</feature>
<evidence type="ECO:0000256" key="10">
    <source>
        <dbReference type="SAM" id="SignalP"/>
    </source>
</evidence>
<dbReference type="Gene3D" id="1.10.10.60">
    <property type="entry name" value="Homeodomain-like"/>
    <property type="match status" value="2"/>
</dbReference>
<keyword evidence="14" id="KW-0808">Transferase</keyword>